<reference evidence="1 2" key="1">
    <citation type="journal article" date="2019" name="Int. J. Syst. Evol. Microbiol.">
        <title>The Global Catalogue of Microorganisms (GCM) 10K type strain sequencing project: providing services to taxonomists for standard genome sequencing and annotation.</title>
        <authorList>
            <consortium name="The Broad Institute Genomics Platform"/>
            <consortium name="The Broad Institute Genome Sequencing Center for Infectious Disease"/>
            <person name="Wu L."/>
            <person name="Ma J."/>
        </authorList>
    </citation>
    <scope>NUCLEOTIDE SEQUENCE [LARGE SCALE GENOMIC DNA]</scope>
    <source>
        <strain evidence="1 2">JCM 11445</strain>
    </source>
</reference>
<evidence type="ECO:0000313" key="2">
    <source>
        <dbReference type="Proteomes" id="UP001500033"/>
    </source>
</evidence>
<proteinExistence type="predicted"/>
<protein>
    <submittedName>
        <fullName evidence="1">Uncharacterized protein</fullName>
    </submittedName>
</protein>
<sequence length="81" mass="8343">MNAAGYRDLADRLKAYGLSIVAKGAQLCVANPLSANLVEEIASQGGRYVTAWGYEIGERGDESGTALRLAFLLGASPGGAV</sequence>
<keyword evidence="2" id="KW-1185">Reference proteome</keyword>
<organism evidence="1 2">
    <name type="scientific">Streptomyces rhizosphaericus</name>
    <dbReference type="NCBI Taxonomy" id="114699"/>
    <lineage>
        <taxon>Bacteria</taxon>
        <taxon>Bacillati</taxon>
        <taxon>Actinomycetota</taxon>
        <taxon>Actinomycetes</taxon>
        <taxon>Kitasatosporales</taxon>
        <taxon>Streptomycetaceae</taxon>
        <taxon>Streptomyces</taxon>
        <taxon>Streptomyces violaceusniger group</taxon>
    </lineage>
</organism>
<accession>A0ABN1SG89</accession>
<dbReference type="Proteomes" id="UP001500033">
    <property type="component" value="Unassembled WGS sequence"/>
</dbReference>
<evidence type="ECO:0000313" key="1">
    <source>
        <dbReference type="EMBL" id="GAA0987820.1"/>
    </source>
</evidence>
<name>A0ABN1SG89_9ACTN</name>
<comment type="caution">
    <text evidence="1">The sequence shown here is derived from an EMBL/GenBank/DDBJ whole genome shotgun (WGS) entry which is preliminary data.</text>
</comment>
<gene>
    <name evidence="1" type="ORF">GCM10009576_058320</name>
</gene>
<dbReference type="EMBL" id="BAAAIE010000041">
    <property type="protein sequence ID" value="GAA0987820.1"/>
    <property type="molecule type" value="Genomic_DNA"/>
</dbReference>